<protein>
    <submittedName>
        <fullName evidence="3">Flagellar protein FliS</fullName>
    </submittedName>
</protein>
<keyword evidence="2" id="KW-0812">Transmembrane</keyword>
<keyword evidence="2" id="KW-1133">Transmembrane helix</keyword>
<name>A0ABT7DNW4_9ACTN</name>
<dbReference type="RefSeq" id="WP_283832578.1">
    <property type="nucleotide sequence ID" value="NZ_JASJEU010000020.1"/>
</dbReference>
<keyword evidence="4" id="KW-1185">Reference proteome</keyword>
<evidence type="ECO:0000256" key="1">
    <source>
        <dbReference type="SAM" id="MobiDB-lite"/>
    </source>
</evidence>
<reference evidence="3 4" key="1">
    <citation type="submission" date="2023-05" db="EMBL/GenBank/DDBJ databases">
        <title>Gordonibacter KGMB12511T sp. nov., isolated from faeces of healthy Korean.</title>
        <authorList>
            <person name="Kim H.S."/>
            <person name="Kim J.-S."/>
            <person name="Suh M.K."/>
            <person name="Eom M.K."/>
            <person name="Do H.E."/>
            <person name="Lee J.-S."/>
        </authorList>
    </citation>
    <scope>NUCLEOTIDE SEQUENCE [LARGE SCALE GENOMIC DNA]</scope>
    <source>
        <strain evidence="3 4">KGMB12511</strain>
    </source>
</reference>
<feature type="transmembrane region" description="Helical" evidence="2">
    <location>
        <begin position="53"/>
        <end position="74"/>
    </location>
</feature>
<comment type="caution">
    <text evidence="3">The sequence shown here is derived from an EMBL/GenBank/DDBJ whole genome shotgun (WGS) entry which is preliminary data.</text>
</comment>
<keyword evidence="3" id="KW-0966">Cell projection</keyword>
<gene>
    <name evidence="3" type="ORF">QNJ86_10515</name>
</gene>
<sequence length="217" mass="22822">MTEEKQQTQAEPADEAQAAQAAQASDPSAAPAPESGAEAPAPAAAKKKRTTRIVIAVVAVLVVVAAAFGIWQLASGGMDSFFDSNALEGQAPYKTPEEMQAELDRIVEEGMFNISIASVIQFDNGTAPGKAYIENVPGNRYLMQVTITLDTDDPAQAGDVVYETKAIKPGQYIEDITLTKDLDQGTYPATATFTALDAESHEEAGKAAAKVTLNVMG</sequence>
<keyword evidence="2" id="KW-0472">Membrane</keyword>
<dbReference type="EMBL" id="JASJEU010000020">
    <property type="protein sequence ID" value="MDJ1651233.1"/>
    <property type="molecule type" value="Genomic_DNA"/>
</dbReference>
<evidence type="ECO:0000313" key="3">
    <source>
        <dbReference type="EMBL" id="MDJ1651233.1"/>
    </source>
</evidence>
<evidence type="ECO:0000256" key="2">
    <source>
        <dbReference type="SAM" id="Phobius"/>
    </source>
</evidence>
<proteinExistence type="predicted"/>
<feature type="compositionally biased region" description="Low complexity" evidence="1">
    <location>
        <begin position="9"/>
        <end position="44"/>
    </location>
</feature>
<keyword evidence="3" id="KW-0969">Cilium</keyword>
<keyword evidence="3" id="KW-0282">Flagellum</keyword>
<organism evidence="3 4">
    <name type="scientific">Gordonibacter faecis</name>
    <dbReference type="NCBI Taxonomy" id="3047475"/>
    <lineage>
        <taxon>Bacteria</taxon>
        <taxon>Bacillati</taxon>
        <taxon>Actinomycetota</taxon>
        <taxon>Coriobacteriia</taxon>
        <taxon>Eggerthellales</taxon>
        <taxon>Eggerthellaceae</taxon>
        <taxon>Gordonibacter</taxon>
    </lineage>
</organism>
<accession>A0ABT7DNW4</accession>
<feature type="region of interest" description="Disordered" evidence="1">
    <location>
        <begin position="1"/>
        <end position="44"/>
    </location>
</feature>
<dbReference type="Proteomes" id="UP001232750">
    <property type="component" value="Unassembled WGS sequence"/>
</dbReference>
<evidence type="ECO:0000313" key="4">
    <source>
        <dbReference type="Proteomes" id="UP001232750"/>
    </source>
</evidence>